<keyword evidence="1" id="KW-1133">Transmembrane helix</keyword>
<keyword evidence="1" id="KW-0472">Membrane</keyword>
<dbReference type="InterPro" id="IPR001611">
    <property type="entry name" value="Leu-rich_rpt"/>
</dbReference>
<sequence>MRFTHQFSKHIRSCIYVIFLLVLCAIGIKLLKYLKKKYPRFLSNDKIVKQCTKIIARNNFFQQNLLYRIIKYSIISKLRGMSSRGKASYGYATRRSKSNYEDKIIHRKNASFYYLKRAIFFLHNYKFLHIKKKLKCLFIRNNITDIRNLKHLTYKKVIQFKKDMNVCLLEAYNSFSYKNKKELLYIYFKLYSKIFFFFQSENIYFFHFLTHVLLVSWVYTPLSQSLHGEGA</sequence>
<dbReference type="AlphaFoldDB" id="K6UJF3"/>
<dbReference type="OMA" id="FFFQSEN"/>
<keyword evidence="1" id="KW-0812">Transmembrane</keyword>
<dbReference type="eggNOG" id="ENOG502QXSZ">
    <property type="taxonomic scope" value="Eukaryota"/>
</dbReference>
<accession>K6UJF3</accession>
<dbReference type="PhylomeDB" id="K6UJF3"/>
<organism evidence="2 3">
    <name type="scientific">Plasmodium cynomolgi (strain B)</name>
    <dbReference type="NCBI Taxonomy" id="1120755"/>
    <lineage>
        <taxon>Eukaryota</taxon>
        <taxon>Sar</taxon>
        <taxon>Alveolata</taxon>
        <taxon>Apicomplexa</taxon>
        <taxon>Aconoidasida</taxon>
        <taxon>Haemosporida</taxon>
        <taxon>Plasmodiidae</taxon>
        <taxon>Plasmodium</taxon>
        <taxon>Plasmodium (Plasmodium)</taxon>
    </lineage>
</organism>
<evidence type="ECO:0000313" key="3">
    <source>
        <dbReference type="Proteomes" id="UP000006319"/>
    </source>
</evidence>
<reference evidence="2 3" key="1">
    <citation type="journal article" date="2012" name="Nat. Genet.">
        <title>Plasmodium cynomolgi genome sequences provide insight into Plasmodium vivax and the monkey malaria clade.</title>
        <authorList>
            <person name="Tachibana S."/>
            <person name="Sullivan S.A."/>
            <person name="Kawai S."/>
            <person name="Nakamura S."/>
            <person name="Kim H.R."/>
            <person name="Goto N."/>
            <person name="Arisue N."/>
            <person name="Palacpac N.M.Q."/>
            <person name="Honma H."/>
            <person name="Yagi M."/>
            <person name="Tougan T."/>
            <person name="Katakai Y."/>
            <person name="Kaneko O."/>
            <person name="Mita T."/>
            <person name="Kita K."/>
            <person name="Yasutomi Y."/>
            <person name="Sutton P.L."/>
            <person name="Shakhbatyan R."/>
            <person name="Horii T."/>
            <person name="Yasunaga T."/>
            <person name="Barnwell J.W."/>
            <person name="Escalante A.A."/>
            <person name="Carlton J.M."/>
            <person name="Tanabe K."/>
        </authorList>
    </citation>
    <scope>NUCLEOTIDE SEQUENCE [LARGE SCALE GENOMIC DNA]</scope>
    <source>
        <strain evidence="2 3">B</strain>
    </source>
</reference>
<dbReference type="VEuPathDB" id="PlasmoDB:PCYB_073900"/>
<evidence type="ECO:0000313" key="2">
    <source>
        <dbReference type="EMBL" id="GAB65888.1"/>
    </source>
</evidence>
<dbReference type="RefSeq" id="XP_004221835.1">
    <property type="nucleotide sequence ID" value="XM_004221787.1"/>
</dbReference>
<protein>
    <submittedName>
        <fullName evidence="2">Uncharacterized protein</fullName>
    </submittedName>
</protein>
<feature type="transmembrane region" description="Helical" evidence="1">
    <location>
        <begin position="15"/>
        <end position="34"/>
    </location>
</feature>
<gene>
    <name evidence="2" type="ORF">PCYB_073900</name>
</gene>
<dbReference type="KEGG" id="pcy:PCYB_073900"/>
<dbReference type="OrthoDB" id="381808at2759"/>
<evidence type="ECO:0000256" key="1">
    <source>
        <dbReference type="SAM" id="Phobius"/>
    </source>
</evidence>
<proteinExistence type="predicted"/>
<dbReference type="Proteomes" id="UP000006319">
    <property type="component" value="Chromosome 7"/>
</dbReference>
<keyword evidence="3" id="KW-1185">Reference proteome</keyword>
<dbReference type="EMBL" id="DF157099">
    <property type="protein sequence ID" value="GAB65888.1"/>
    <property type="molecule type" value="Genomic_DNA"/>
</dbReference>
<dbReference type="GeneID" id="14692236"/>
<dbReference type="PROSITE" id="PS51450">
    <property type="entry name" value="LRR"/>
    <property type="match status" value="1"/>
</dbReference>
<name>K6UJF3_PLACD</name>
<feature type="transmembrane region" description="Helical" evidence="1">
    <location>
        <begin position="203"/>
        <end position="220"/>
    </location>
</feature>